<proteinExistence type="inferred from homology"/>
<dbReference type="Gene3D" id="1.25.40.10">
    <property type="entry name" value="Tetratricopeptide repeat domain"/>
    <property type="match status" value="4"/>
</dbReference>
<feature type="repeat" description="PPR" evidence="3">
    <location>
        <begin position="168"/>
        <end position="202"/>
    </location>
</feature>
<evidence type="ECO:0000313" key="4">
    <source>
        <dbReference type="EMBL" id="CAI9090594.1"/>
    </source>
</evidence>
<accession>A0AAV1C7H7</accession>
<evidence type="ECO:0000256" key="1">
    <source>
        <dbReference type="ARBA" id="ARBA00007626"/>
    </source>
</evidence>
<feature type="repeat" description="PPR" evidence="3">
    <location>
        <begin position="376"/>
        <end position="410"/>
    </location>
</feature>
<evidence type="ECO:0000256" key="2">
    <source>
        <dbReference type="ARBA" id="ARBA00022737"/>
    </source>
</evidence>
<dbReference type="EMBL" id="OX459118">
    <property type="protein sequence ID" value="CAI9090594.1"/>
    <property type="molecule type" value="Genomic_DNA"/>
</dbReference>
<dbReference type="NCBIfam" id="TIGR00756">
    <property type="entry name" value="PPR"/>
    <property type="match status" value="5"/>
</dbReference>
<feature type="repeat" description="PPR" evidence="3">
    <location>
        <begin position="481"/>
        <end position="515"/>
    </location>
</feature>
<feature type="repeat" description="PPR" evidence="3">
    <location>
        <begin position="307"/>
        <end position="337"/>
    </location>
</feature>
<dbReference type="PROSITE" id="PS51375">
    <property type="entry name" value="PPR"/>
    <property type="match status" value="6"/>
</dbReference>
<reference evidence="4" key="1">
    <citation type="submission" date="2023-03" db="EMBL/GenBank/DDBJ databases">
        <authorList>
            <person name="Julca I."/>
        </authorList>
    </citation>
    <scope>NUCLEOTIDE SEQUENCE</scope>
</reference>
<dbReference type="InterPro" id="IPR002885">
    <property type="entry name" value="PPR_rpt"/>
</dbReference>
<dbReference type="Pfam" id="PF13041">
    <property type="entry name" value="PPR_2"/>
    <property type="match status" value="3"/>
</dbReference>
<evidence type="ECO:0000313" key="5">
    <source>
        <dbReference type="Proteomes" id="UP001161247"/>
    </source>
</evidence>
<dbReference type="InterPro" id="IPR011990">
    <property type="entry name" value="TPR-like_helical_dom_sf"/>
</dbReference>
<gene>
    <name evidence="4" type="ORF">OLC1_LOCUS2720</name>
</gene>
<feature type="repeat" description="PPR" evidence="3">
    <location>
        <begin position="272"/>
        <end position="306"/>
    </location>
</feature>
<dbReference type="AlphaFoldDB" id="A0AAV1C7H7"/>
<dbReference type="Proteomes" id="UP001161247">
    <property type="component" value="Chromosome 1"/>
</dbReference>
<dbReference type="SUPFAM" id="SSF48452">
    <property type="entry name" value="TPR-like"/>
    <property type="match status" value="1"/>
</dbReference>
<dbReference type="PANTHER" id="PTHR47938">
    <property type="entry name" value="RESPIRATORY COMPLEX I CHAPERONE (CIA84), PUTATIVE (AFU_ORTHOLOGUE AFUA_2G06020)-RELATED"/>
    <property type="match status" value="1"/>
</dbReference>
<protein>
    <submittedName>
        <fullName evidence="4">OLC1v1025400C1</fullName>
    </submittedName>
</protein>
<dbReference type="PANTHER" id="PTHR47938:SF1">
    <property type="entry name" value="OS02G0304800 PROTEIN"/>
    <property type="match status" value="1"/>
</dbReference>
<organism evidence="4 5">
    <name type="scientific">Oldenlandia corymbosa var. corymbosa</name>
    <dbReference type="NCBI Taxonomy" id="529605"/>
    <lineage>
        <taxon>Eukaryota</taxon>
        <taxon>Viridiplantae</taxon>
        <taxon>Streptophyta</taxon>
        <taxon>Embryophyta</taxon>
        <taxon>Tracheophyta</taxon>
        <taxon>Spermatophyta</taxon>
        <taxon>Magnoliopsida</taxon>
        <taxon>eudicotyledons</taxon>
        <taxon>Gunneridae</taxon>
        <taxon>Pentapetalae</taxon>
        <taxon>asterids</taxon>
        <taxon>lamiids</taxon>
        <taxon>Gentianales</taxon>
        <taxon>Rubiaceae</taxon>
        <taxon>Rubioideae</taxon>
        <taxon>Spermacoceae</taxon>
        <taxon>Hedyotis-Oldenlandia complex</taxon>
        <taxon>Oldenlandia</taxon>
    </lineage>
</organism>
<keyword evidence="2" id="KW-0677">Repeat</keyword>
<sequence>MLLTRLHLVSQRYTCSLISPFSSSPLLTFLLPFSTYETPNNFKNDPPLLNHLCNQDVHVDESPILSQLSDILPIPRSSLKIYDKPLITDSFTIRTAAVDGFLSPEEKFRGIFLQKLRGRSAVEESLTNVGIDITIDILEKVVSRGNLSGDSMVMFFNWAVLQSGFPKDVCSYNLIFKALGRRKYFKHIMEMLADMTDKGIYPNCDTLSVVVDCFIRARQVSKGIKMWEDFKDFGLKCNTETFNVLMKCLTRRSHVRTACSLMNKVRGKVPFDRMTYNLVIGGWSRLGKITDVEKNLKAMVEDGIDADNSTYSYIIEGFGRAGQVDSAAKVFRELEEEYVLGVEVYNAMIANYVHSGEMDEGLRYFEKLLDNNCEPNMVTFVILISGCLKARRVADAIEMFDQMLYRGIVPSAGTITSFIEPLCCYGPPHAALMIYEKAKKAGCKMSLNCYKLLIMQLSKFGKCQTLLNIWHDMQENGYCSDVQVYEYAINGFCNIGQLENAVLAMEECLSKGFCPNRILCSKLNNKLMNSRKVEVAYRLFLKIKEARGNEKAKRSWRMKGWHF</sequence>
<feature type="repeat" description="PPR" evidence="3">
    <location>
        <begin position="341"/>
        <end position="375"/>
    </location>
</feature>
<name>A0AAV1C7H7_OLDCO</name>
<dbReference type="GO" id="GO:0003729">
    <property type="term" value="F:mRNA binding"/>
    <property type="evidence" value="ECO:0007669"/>
    <property type="project" value="TreeGrafter"/>
</dbReference>
<evidence type="ECO:0000256" key="3">
    <source>
        <dbReference type="PROSITE-ProRule" id="PRU00708"/>
    </source>
</evidence>
<keyword evidence="5" id="KW-1185">Reference proteome</keyword>
<comment type="similarity">
    <text evidence="1">Belongs to the PPR family. P subfamily.</text>
</comment>